<comment type="caution">
    <text evidence="3">The sequence shown here is derived from an EMBL/GenBank/DDBJ whole genome shotgun (WGS) entry which is preliminary data.</text>
</comment>
<protein>
    <submittedName>
        <fullName evidence="3">MerR family transcriptional regulator</fullName>
    </submittedName>
</protein>
<dbReference type="Gene3D" id="3.20.80.10">
    <property type="entry name" value="Regulatory factor, effector binding domain"/>
    <property type="match status" value="1"/>
</dbReference>
<keyword evidence="4" id="KW-1185">Reference proteome</keyword>
<evidence type="ECO:0000313" key="3">
    <source>
        <dbReference type="EMBL" id="KAB3532136.1"/>
    </source>
</evidence>
<dbReference type="PANTHER" id="PTHR30204">
    <property type="entry name" value="REDOX-CYCLING DRUG-SENSING TRANSCRIPTIONAL ACTIVATOR SOXR"/>
    <property type="match status" value="1"/>
</dbReference>
<dbReference type="RefSeq" id="WP_151861905.1">
    <property type="nucleotide sequence ID" value="NZ_WBZC01000051.1"/>
</dbReference>
<reference evidence="3 4" key="1">
    <citation type="submission" date="2019-10" db="EMBL/GenBank/DDBJ databases">
        <title>Alkaliphilus serpentinus sp. nov. and Alkaliphilus pronyensis sp. nov., two novel anaerobic alkaliphilic species isolated from the serpentinized-hosted hydrothermal field of the Prony Bay (New Caledonia).</title>
        <authorList>
            <person name="Postec A."/>
        </authorList>
    </citation>
    <scope>NUCLEOTIDE SEQUENCE [LARGE SCALE GENOMIC DNA]</scope>
    <source>
        <strain evidence="3 4">LacV</strain>
    </source>
</reference>
<dbReference type="Proteomes" id="UP000432715">
    <property type="component" value="Unassembled WGS sequence"/>
</dbReference>
<dbReference type="SMART" id="SM00422">
    <property type="entry name" value="HTH_MERR"/>
    <property type="match status" value="1"/>
</dbReference>
<evidence type="ECO:0000313" key="4">
    <source>
        <dbReference type="Proteomes" id="UP000432715"/>
    </source>
</evidence>
<dbReference type="SUPFAM" id="SSF55136">
    <property type="entry name" value="Probable bacterial effector-binding domain"/>
    <property type="match status" value="1"/>
</dbReference>
<dbReference type="InterPro" id="IPR011256">
    <property type="entry name" value="Reg_factor_effector_dom_sf"/>
</dbReference>
<accession>A0A6I0F8X3</accession>
<dbReference type="PROSITE" id="PS50937">
    <property type="entry name" value="HTH_MERR_2"/>
    <property type="match status" value="1"/>
</dbReference>
<dbReference type="InterPro" id="IPR000551">
    <property type="entry name" value="MerR-type_HTH_dom"/>
</dbReference>
<organism evidence="3 4">
    <name type="scientific">Alkaliphilus pronyensis</name>
    <dbReference type="NCBI Taxonomy" id="1482732"/>
    <lineage>
        <taxon>Bacteria</taxon>
        <taxon>Bacillati</taxon>
        <taxon>Bacillota</taxon>
        <taxon>Clostridia</taxon>
        <taxon>Peptostreptococcales</taxon>
        <taxon>Natronincolaceae</taxon>
        <taxon>Alkaliphilus</taxon>
    </lineage>
</organism>
<gene>
    <name evidence="3" type="ORF">F8154_12245</name>
</gene>
<keyword evidence="1" id="KW-0238">DNA-binding</keyword>
<dbReference type="SUPFAM" id="SSF46955">
    <property type="entry name" value="Putative DNA-binding domain"/>
    <property type="match status" value="1"/>
</dbReference>
<dbReference type="InterPro" id="IPR047057">
    <property type="entry name" value="MerR_fam"/>
</dbReference>
<dbReference type="GO" id="GO:0003677">
    <property type="term" value="F:DNA binding"/>
    <property type="evidence" value="ECO:0007669"/>
    <property type="project" value="UniProtKB-KW"/>
</dbReference>
<sequence length="274" mass="32052">MLDNTKLLSTGEFCKLCNTTKDTLFHYEKLGLIFPHHRNENGYRYYSYSQLSTFFTIKLFKEMNIPLQEVKKYLSNKNHNDYILMLKHQEKIIEEHINNLQDIKSYINHKIKFAEISYNTIPGKVINKQLDSEKIVATKEIIFKDVASLYNEINNFIKYCKENSLNVTYDIGSITSIEEITKDQDSHCFQLFTKLLDSSKLNDELITVKPSGKYLIAYHKGNYYNIRETYHLIIDHALNKGITLIDPFYEIAVIDEISSPNDLNLLIEISIRIA</sequence>
<dbReference type="OrthoDB" id="9773308at2"/>
<dbReference type="AlphaFoldDB" id="A0A6I0F8X3"/>
<dbReference type="EMBL" id="WBZC01000051">
    <property type="protein sequence ID" value="KAB3532136.1"/>
    <property type="molecule type" value="Genomic_DNA"/>
</dbReference>
<dbReference type="Gene3D" id="1.10.1660.10">
    <property type="match status" value="1"/>
</dbReference>
<dbReference type="GO" id="GO:0003700">
    <property type="term" value="F:DNA-binding transcription factor activity"/>
    <property type="evidence" value="ECO:0007669"/>
    <property type="project" value="InterPro"/>
</dbReference>
<dbReference type="Pfam" id="PF13411">
    <property type="entry name" value="MerR_1"/>
    <property type="match status" value="1"/>
</dbReference>
<evidence type="ECO:0000259" key="2">
    <source>
        <dbReference type="PROSITE" id="PS50937"/>
    </source>
</evidence>
<dbReference type="PANTHER" id="PTHR30204:SF85">
    <property type="entry name" value="MULTIDRUG-EFFLUX TRANSPORTER 2 REGULATOR"/>
    <property type="match status" value="1"/>
</dbReference>
<proteinExistence type="predicted"/>
<feature type="domain" description="HTH merR-type" evidence="2">
    <location>
        <begin position="7"/>
        <end position="76"/>
    </location>
</feature>
<evidence type="ECO:0000256" key="1">
    <source>
        <dbReference type="ARBA" id="ARBA00023125"/>
    </source>
</evidence>
<dbReference type="InterPro" id="IPR009061">
    <property type="entry name" value="DNA-bd_dom_put_sf"/>
</dbReference>
<name>A0A6I0F8X3_9FIRM</name>